<keyword evidence="1" id="KW-1185">Reference proteome</keyword>
<dbReference type="AlphaFoldDB" id="A0A5S6QCR1"/>
<accession>A0A5S6QCR1</accession>
<organism evidence="1 2">
    <name type="scientific">Trichuris muris</name>
    <name type="common">Mouse whipworm</name>
    <dbReference type="NCBI Taxonomy" id="70415"/>
    <lineage>
        <taxon>Eukaryota</taxon>
        <taxon>Metazoa</taxon>
        <taxon>Ecdysozoa</taxon>
        <taxon>Nematoda</taxon>
        <taxon>Enoplea</taxon>
        <taxon>Dorylaimia</taxon>
        <taxon>Trichinellida</taxon>
        <taxon>Trichuridae</taxon>
        <taxon>Trichuris</taxon>
    </lineage>
</organism>
<proteinExistence type="predicted"/>
<sequence>MVLLFGSIHSPAEKKIEVLQCFSDHNAAMLNKCWCLPALRELHRKFEFVFGTISPAFVANNPRHAMLDYGFASASDLWVLDSKTACFADDRKLGPTALQPRPVDWTLSEVLD</sequence>
<reference evidence="2" key="1">
    <citation type="submission" date="2019-12" db="UniProtKB">
        <authorList>
            <consortium name="WormBaseParasite"/>
        </authorList>
    </citation>
    <scope>IDENTIFICATION</scope>
</reference>
<evidence type="ECO:0000313" key="1">
    <source>
        <dbReference type="Proteomes" id="UP000046395"/>
    </source>
</evidence>
<dbReference type="Proteomes" id="UP000046395">
    <property type="component" value="Unassembled WGS sequence"/>
</dbReference>
<name>A0A5S6QCR1_TRIMR</name>
<protein>
    <submittedName>
        <fullName evidence="2">Uncharacterized protein</fullName>
    </submittedName>
</protein>
<evidence type="ECO:0000313" key="2">
    <source>
        <dbReference type="WBParaSite" id="TMUE_1000004717.1"/>
    </source>
</evidence>
<dbReference type="WBParaSite" id="TMUE_1000004717.1">
    <property type="protein sequence ID" value="TMUE_1000004717.1"/>
    <property type="gene ID" value="WBGene00299071"/>
</dbReference>